<gene>
    <name evidence="1" type="ORF">FOXB_02105</name>
</gene>
<proteinExistence type="predicted"/>
<dbReference type="EMBL" id="AFQF01000693">
    <property type="protein sequence ID" value="EGU87346.1"/>
    <property type="molecule type" value="Genomic_DNA"/>
</dbReference>
<reference evidence="1" key="1">
    <citation type="journal article" date="2012" name="Mol. Plant Microbe Interact.">
        <title>A highly conserved effector in Fusarium oxysporum is required for full virulence on Arabidopsis.</title>
        <authorList>
            <person name="Thatcher L.F."/>
            <person name="Gardiner D.M."/>
            <person name="Kazan K."/>
            <person name="Manners J."/>
        </authorList>
    </citation>
    <scope>NUCLEOTIDE SEQUENCE [LARGE SCALE GENOMIC DNA]</scope>
    <source>
        <strain evidence="1">Fo5176</strain>
    </source>
</reference>
<dbReference type="AlphaFoldDB" id="F9F6T0"/>
<name>F9F6T0_FUSOF</name>
<protein>
    <submittedName>
        <fullName evidence="1">Uncharacterized protein</fullName>
    </submittedName>
</protein>
<accession>F9F6T0</accession>
<organism evidence="1">
    <name type="scientific">Fusarium oxysporum (strain Fo5176)</name>
    <name type="common">Fusarium vascular wilt</name>
    <dbReference type="NCBI Taxonomy" id="660025"/>
    <lineage>
        <taxon>Eukaryota</taxon>
        <taxon>Fungi</taxon>
        <taxon>Dikarya</taxon>
        <taxon>Ascomycota</taxon>
        <taxon>Pezizomycotina</taxon>
        <taxon>Sordariomycetes</taxon>
        <taxon>Hypocreomycetidae</taxon>
        <taxon>Hypocreales</taxon>
        <taxon>Nectriaceae</taxon>
        <taxon>Fusarium</taxon>
        <taxon>Fusarium oxysporum species complex</taxon>
    </lineage>
</organism>
<comment type="caution">
    <text evidence="1">The sequence shown here is derived from an EMBL/GenBank/DDBJ whole genome shotgun (WGS) entry which is preliminary data.</text>
</comment>
<sequence>MPGMGIWNTNLMKKAREVVNFLIGIKKYVNEDFLPGYHLQASKAWCKVMDPGAT</sequence>
<evidence type="ECO:0000313" key="1">
    <source>
        <dbReference type="EMBL" id="EGU87346.1"/>
    </source>
</evidence>